<dbReference type="STRING" id="260086.SAMN05216207_106720"/>
<keyword evidence="4" id="KW-0238">DNA-binding</keyword>
<keyword evidence="5" id="KW-0233">DNA recombination</keyword>
<feature type="non-terminal residue" evidence="7">
    <location>
        <position position="108"/>
    </location>
</feature>
<evidence type="ECO:0000256" key="5">
    <source>
        <dbReference type="ARBA" id="ARBA00023172"/>
    </source>
</evidence>
<keyword evidence="3" id="KW-0815">Transposition</keyword>
<evidence type="ECO:0000256" key="1">
    <source>
        <dbReference type="ARBA" id="ARBA00002190"/>
    </source>
</evidence>
<dbReference type="Pfam" id="PF00872">
    <property type="entry name" value="Transposase_mut"/>
    <property type="match status" value="1"/>
</dbReference>
<feature type="region of interest" description="Disordered" evidence="6">
    <location>
        <begin position="1"/>
        <end position="32"/>
    </location>
</feature>
<evidence type="ECO:0000256" key="2">
    <source>
        <dbReference type="ARBA" id="ARBA00010961"/>
    </source>
</evidence>
<dbReference type="AlphaFoldDB" id="A0A1I5HK10"/>
<gene>
    <name evidence="7" type="ORF">SAMN05216207_106720</name>
    <name evidence="8" type="ORF">SAMN05216207_107018</name>
</gene>
<feature type="compositionally biased region" description="Basic and acidic residues" evidence="6">
    <location>
        <begin position="84"/>
        <end position="95"/>
    </location>
</feature>
<proteinExistence type="inferred from homology"/>
<protein>
    <submittedName>
        <fullName evidence="7">Transposase, Mutator family</fullName>
    </submittedName>
</protein>
<dbReference type="EMBL" id="FOUY01000070">
    <property type="protein sequence ID" value="SFO49861.1"/>
    <property type="molecule type" value="Genomic_DNA"/>
</dbReference>
<evidence type="ECO:0000313" key="8">
    <source>
        <dbReference type="EMBL" id="SFO49861.1"/>
    </source>
</evidence>
<evidence type="ECO:0000256" key="6">
    <source>
        <dbReference type="SAM" id="MobiDB-lite"/>
    </source>
</evidence>
<dbReference type="GO" id="GO:0006313">
    <property type="term" value="P:DNA transposition"/>
    <property type="evidence" value="ECO:0007669"/>
    <property type="project" value="InterPro"/>
</dbReference>
<sequence length="108" mass="11146">MGGPRSTAVINTAVGKDTHVSENQPDPDGETAAARRLAEALDPSAIDALLADAKAAGTPIDGVDGLLNQMTKAVLERSLQTEMTHHLGYDRDDPAGHGTGNSRNGNST</sequence>
<evidence type="ECO:0000256" key="3">
    <source>
        <dbReference type="ARBA" id="ARBA00022578"/>
    </source>
</evidence>
<dbReference type="GO" id="GO:0003677">
    <property type="term" value="F:DNA binding"/>
    <property type="evidence" value="ECO:0007669"/>
    <property type="project" value="UniProtKB-KW"/>
</dbReference>
<name>A0A1I5HK10_PSUAM</name>
<comment type="similarity">
    <text evidence="2">Belongs to the transposase mutator family.</text>
</comment>
<reference evidence="7 9" key="1">
    <citation type="submission" date="2016-10" db="EMBL/GenBank/DDBJ databases">
        <authorList>
            <person name="de Groot N.N."/>
        </authorList>
    </citation>
    <scope>NUCLEOTIDE SEQUENCE [LARGE SCALE GENOMIC DNA]</scope>
    <source>
        <strain evidence="7 9">CGMCC 4.1877</strain>
    </source>
</reference>
<evidence type="ECO:0000313" key="7">
    <source>
        <dbReference type="EMBL" id="SFO48678.1"/>
    </source>
</evidence>
<evidence type="ECO:0000313" key="9">
    <source>
        <dbReference type="Proteomes" id="UP000199614"/>
    </source>
</evidence>
<feature type="region of interest" description="Disordered" evidence="6">
    <location>
        <begin position="84"/>
        <end position="108"/>
    </location>
</feature>
<accession>A0A1I5HK10</accession>
<dbReference type="Proteomes" id="UP000199614">
    <property type="component" value="Unassembled WGS sequence"/>
</dbReference>
<comment type="function">
    <text evidence="1">Required for the transposition of the insertion element.</text>
</comment>
<evidence type="ECO:0000256" key="4">
    <source>
        <dbReference type="ARBA" id="ARBA00023125"/>
    </source>
</evidence>
<organism evidence="7 9">
    <name type="scientific">Pseudonocardia ammonioxydans</name>
    <dbReference type="NCBI Taxonomy" id="260086"/>
    <lineage>
        <taxon>Bacteria</taxon>
        <taxon>Bacillati</taxon>
        <taxon>Actinomycetota</taxon>
        <taxon>Actinomycetes</taxon>
        <taxon>Pseudonocardiales</taxon>
        <taxon>Pseudonocardiaceae</taxon>
        <taxon>Pseudonocardia</taxon>
    </lineage>
</organism>
<dbReference type="GO" id="GO:0004803">
    <property type="term" value="F:transposase activity"/>
    <property type="evidence" value="ECO:0007669"/>
    <property type="project" value="InterPro"/>
</dbReference>
<dbReference type="InterPro" id="IPR001207">
    <property type="entry name" value="Transposase_mutator"/>
</dbReference>
<keyword evidence="9" id="KW-1185">Reference proteome</keyword>
<dbReference type="EMBL" id="FOUY01000067">
    <property type="protein sequence ID" value="SFO48678.1"/>
    <property type="molecule type" value="Genomic_DNA"/>
</dbReference>